<accession>A0ABQ5IRG5</accession>
<sequence>MTVAGDRKTVGSPVYSATNGIQCFNCKGLDTMPGKQEAKGVKTTRIHKDNADDVQQAEQWCSTSQAEQRDWLEDTVPQGKLNLYAPRVYLSEIPLYTSDPANRFCPTNGEETVTS</sequence>
<dbReference type="EMBL" id="BQNB010021098">
    <property type="protein sequence ID" value="GJU02858.1"/>
    <property type="molecule type" value="Genomic_DNA"/>
</dbReference>
<organism evidence="1 2">
    <name type="scientific">Tanacetum coccineum</name>
    <dbReference type="NCBI Taxonomy" id="301880"/>
    <lineage>
        <taxon>Eukaryota</taxon>
        <taxon>Viridiplantae</taxon>
        <taxon>Streptophyta</taxon>
        <taxon>Embryophyta</taxon>
        <taxon>Tracheophyta</taxon>
        <taxon>Spermatophyta</taxon>
        <taxon>Magnoliopsida</taxon>
        <taxon>eudicotyledons</taxon>
        <taxon>Gunneridae</taxon>
        <taxon>Pentapetalae</taxon>
        <taxon>asterids</taxon>
        <taxon>campanulids</taxon>
        <taxon>Asterales</taxon>
        <taxon>Asteraceae</taxon>
        <taxon>Asteroideae</taxon>
        <taxon>Anthemideae</taxon>
        <taxon>Anthemidinae</taxon>
        <taxon>Tanacetum</taxon>
    </lineage>
</organism>
<comment type="caution">
    <text evidence="1">The sequence shown here is derived from an EMBL/GenBank/DDBJ whole genome shotgun (WGS) entry which is preliminary data.</text>
</comment>
<reference evidence="1" key="1">
    <citation type="journal article" date="2022" name="Int. J. Mol. Sci.">
        <title>Draft Genome of Tanacetum Coccineum: Genomic Comparison of Closely Related Tanacetum-Family Plants.</title>
        <authorList>
            <person name="Yamashiro T."/>
            <person name="Shiraishi A."/>
            <person name="Nakayama K."/>
            <person name="Satake H."/>
        </authorList>
    </citation>
    <scope>NUCLEOTIDE SEQUENCE</scope>
</reference>
<evidence type="ECO:0000313" key="2">
    <source>
        <dbReference type="Proteomes" id="UP001151760"/>
    </source>
</evidence>
<evidence type="ECO:0000313" key="1">
    <source>
        <dbReference type="EMBL" id="GJU02858.1"/>
    </source>
</evidence>
<proteinExistence type="predicted"/>
<dbReference type="Proteomes" id="UP001151760">
    <property type="component" value="Unassembled WGS sequence"/>
</dbReference>
<keyword evidence="2" id="KW-1185">Reference proteome</keyword>
<protein>
    <submittedName>
        <fullName evidence="1">Uncharacterized protein</fullName>
    </submittedName>
</protein>
<reference evidence="1" key="2">
    <citation type="submission" date="2022-01" db="EMBL/GenBank/DDBJ databases">
        <authorList>
            <person name="Yamashiro T."/>
            <person name="Shiraishi A."/>
            <person name="Satake H."/>
            <person name="Nakayama K."/>
        </authorList>
    </citation>
    <scope>NUCLEOTIDE SEQUENCE</scope>
</reference>
<gene>
    <name evidence="1" type="ORF">Tco_1113196</name>
</gene>
<name>A0ABQ5IRG5_9ASTR</name>